<evidence type="ECO:0000313" key="1">
    <source>
        <dbReference type="EMBL" id="CAG8593349.1"/>
    </source>
</evidence>
<accession>A0A9N9C9S6</accession>
<keyword evidence="2" id="KW-1185">Reference proteome</keyword>
<dbReference type="Proteomes" id="UP000789396">
    <property type="component" value="Unassembled WGS sequence"/>
</dbReference>
<organism evidence="1 2">
    <name type="scientific">Racocetra fulgida</name>
    <dbReference type="NCBI Taxonomy" id="60492"/>
    <lineage>
        <taxon>Eukaryota</taxon>
        <taxon>Fungi</taxon>
        <taxon>Fungi incertae sedis</taxon>
        <taxon>Mucoromycota</taxon>
        <taxon>Glomeromycotina</taxon>
        <taxon>Glomeromycetes</taxon>
        <taxon>Diversisporales</taxon>
        <taxon>Gigasporaceae</taxon>
        <taxon>Racocetra</taxon>
    </lineage>
</organism>
<evidence type="ECO:0000313" key="2">
    <source>
        <dbReference type="Proteomes" id="UP000789396"/>
    </source>
</evidence>
<feature type="non-terminal residue" evidence="1">
    <location>
        <position position="52"/>
    </location>
</feature>
<dbReference type="EMBL" id="CAJVPZ010008026">
    <property type="protein sequence ID" value="CAG8593349.1"/>
    <property type="molecule type" value="Genomic_DNA"/>
</dbReference>
<dbReference type="AlphaFoldDB" id="A0A9N9C9S6"/>
<name>A0A9N9C9S6_9GLOM</name>
<gene>
    <name evidence="1" type="ORF">RFULGI_LOCUS6319</name>
</gene>
<proteinExistence type="predicted"/>
<sequence>MTKSNLLKNESDDTLEKDETLLKVKPLTKIKFIKKQNICKNKAPGKRSSLCD</sequence>
<comment type="caution">
    <text evidence="1">The sequence shown here is derived from an EMBL/GenBank/DDBJ whole genome shotgun (WGS) entry which is preliminary data.</text>
</comment>
<protein>
    <submittedName>
        <fullName evidence="1">6690_t:CDS:1</fullName>
    </submittedName>
</protein>
<reference evidence="1" key="1">
    <citation type="submission" date="2021-06" db="EMBL/GenBank/DDBJ databases">
        <authorList>
            <person name="Kallberg Y."/>
            <person name="Tangrot J."/>
            <person name="Rosling A."/>
        </authorList>
    </citation>
    <scope>NUCLEOTIDE SEQUENCE</scope>
    <source>
        <strain evidence="1">IN212</strain>
    </source>
</reference>